<dbReference type="CDD" id="cd00609">
    <property type="entry name" value="AAT_like"/>
    <property type="match status" value="1"/>
</dbReference>
<keyword evidence="2" id="KW-1185">Reference proteome</keyword>
<dbReference type="Gene3D" id="3.40.640.10">
    <property type="entry name" value="Type I PLP-dependent aspartate aminotransferase-like (Major domain)"/>
    <property type="match status" value="1"/>
</dbReference>
<dbReference type="InterPro" id="IPR015422">
    <property type="entry name" value="PyrdxlP-dep_Trfase_small"/>
</dbReference>
<dbReference type="KEGG" id="crie:AK829_09260"/>
<accession>A0A0K1RDP6</accession>
<dbReference type="InterPro" id="IPR015424">
    <property type="entry name" value="PyrdxlP-dep_Trfase"/>
</dbReference>
<dbReference type="EMBL" id="CP012342">
    <property type="protein sequence ID" value="AKV59301.1"/>
    <property type="molecule type" value="Genomic_DNA"/>
</dbReference>
<name>A0A0K1RDP6_9CORY</name>
<dbReference type="PANTHER" id="PTHR43799:SF1">
    <property type="entry name" value="ASPARTATE AMINOTRANSFERASE"/>
    <property type="match status" value="1"/>
</dbReference>
<evidence type="ECO:0000313" key="2">
    <source>
        <dbReference type="Proteomes" id="UP000060016"/>
    </source>
</evidence>
<dbReference type="Gene3D" id="3.90.1150.10">
    <property type="entry name" value="Aspartate Aminotransferase, domain 1"/>
    <property type="match status" value="1"/>
</dbReference>
<protein>
    <submittedName>
        <fullName evidence="1">Aminotransferase</fullName>
    </submittedName>
</protein>
<reference evidence="1 2" key="1">
    <citation type="submission" date="2015-08" db="EMBL/GenBank/DDBJ databases">
        <authorList>
            <person name="Babu N.S."/>
            <person name="Beckwith C.J."/>
            <person name="Beseler K.G."/>
            <person name="Brison A."/>
            <person name="Carone J.V."/>
            <person name="Caskin T.P."/>
            <person name="Diamond M."/>
            <person name="Durham M.E."/>
            <person name="Foxe J.M."/>
            <person name="Go M."/>
            <person name="Henderson B.A."/>
            <person name="Jones I.B."/>
            <person name="McGettigan J.A."/>
            <person name="Micheletti S.J."/>
            <person name="Nasrallah M.E."/>
            <person name="Ortiz D."/>
            <person name="Piller C.R."/>
            <person name="Privatt S.R."/>
            <person name="Schneider S.L."/>
            <person name="Sharp S."/>
            <person name="Smith T.C."/>
            <person name="Stanton J.D."/>
            <person name="Ullery H.E."/>
            <person name="Wilson R.J."/>
            <person name="Serrano M.G."/>
            <person name="Buck G."/>
            <person name="Lee V."/>
            <person name="Wang Y."/>
            <person name="Carvalho R."/>
            <person name="Voegtly L."/>
            <person name="Shi R."/>
            <person name="Duckworth R."/>
            <person name="Johnson A."/>
            <person name="Loviza R."/>
            <person name="Walstead R."/>
            <person name="Shah Z."/>
            <person name="Kiflezghi M."/>
            <person name="Wade K."/>
            <person name="Ball S.L."/>
            <person name="Bradley K.W."/>
            <person name="Asai D.J."/>
            <person name="Bowman C.A."/>
            <person name="Russell D.A."/>
            <person name="Pope W.H."/>
            <person name="Jacobs-Sera D."/>
            <person name="Hendrix R.W."/>
            <person name="Hatfull G.F."/>
        </authorList>
    </citation>
    <scope>NUCLEOTIDE SEQUENCE [LARGE SCALE GENOMIC DNA]</scope>
    <source>
        <strain evidence="1 2">PUDD_83A45</strain>
    </source>
</reference>
<dbReference type="InterPro" id="IPR024551">
    <property type="entry name" value="AspAT_Ic"/>
</dbReference>
<dbReference type="RefSeq" id="WP_052205584.1">
    <property type="nucleotide sequence ID" value="NZ_CAUPEA010000044.1"/>
</dbReference>
<organism evidence="1 2">
    <name type="scientific">Corynebacterium riegelii</name>
    <dbReference type="NCBI Taxonomy" id="156976"/>
    <lineage>
        <taxon>Bacteria</taxon>
        <taxon>Bacillati</taxon>
        <taxon>Actinomycetota</taxon>
        <taxon>Actinomycetes</taxon>
        <taxon>Mycobacteriales</taxon>
        <taxon>Corynebacteriaceae</taxon>
        <taxon>Corynebacterium</taxon>
    </lineage>
</organism>
<proteinExistence type="predicted"/>
<evidence type="ECO:0000313" key="1">
    <source>
        <dbReference type="EMBL" id="AKV59301.1"/>
    </source>
</evidence>
<sequence length="434" mass="47756">MTTQDGTTSTAFANFNQQELEALAQDVRQRYEDLKARNLSLDLTRGKPSSEQLDLSNALLSLPGEGNYKDAKGVDLRNYGGLQGIEEIRQLWGNVLGVDVANIVAADSSSLNIMFDLISFAYIWGTNDSERPWKDEEHVKWLCPTPGYDRHFAITEHFGFELVTVPMTPEGPDMDVVEELVKDPQVKGMWSVPIYGNPTGAIYSRETIDRLASMETAAKDFRIVWDNAYAIHTLTGNFPENPNVIEIAAEKGNPNRFWYMSSTSKITFAGAGVAFFASSEGNLEWWGKHASIRGIGPNKINQLAHARFFGDEQGVYNQMKSLAGSLEPKFAAVIRILHERLGEYGVAQWTEPEGGYFISMDVLGGSATRVWELAKEAGITLTKAGSAFPHGQDPEDRNIRLAPSLPPLEEVETAMDGVATCVLLACLEGVGALQ</sequence>
<dbReference type="GO" id="GO:0004069">
    <property type="term" value="F:L-aspartate:2-oxoglutarate aminotransferase activity"/>
    <property type="evidence" value="ECO:0007669"/>
    <property type="project" value="InterPro"/>
</dbReference>
<dbReference type="AlphaFoldDB" id="A0A0K1RDP6"/>
<dbReference type="SUPFAM" id="SSF53383">
    <property type="entry name" value="PLP-dependent transferases"/>
    <property type="match status" value="1"/>
</dbReference>
<keyword evidence="1" id="KW-0032">Aminotransferase</keyword>
<dbReference type="InterPro" id="IPR015421">
    <property type="entry name" value="PyrdxlP-dep_Trfase_major"/>
</dbReference>
<dbReference type="Proteomes" id="UP000060016">
    <property type="component" value="Chromosome"/>
</dbReference>
<dbReference type="Pfam" id="PF12897">
    <property type="entry name" value="Asp_aminotransf"/>
    <property type="match status" value="1"/>
</dbReference>
<keyword evidence="1" id="KW-0808">Transferase</keyword>
<dbReference type="PANTHER" id="PTHR43799">
    <property type="entry name" value="AMINOTRANSFERASE, PUTATIVE-RELATED"/>
    <property type="match status" value="1"/>
</dbReference>
<dbReference type="STRING" id="156976.AK829_09260"/>
<dbReference type="PATRIC" id="fig|156976.3.peg.1860"/>
<gene>
    <name evidence="1" type="ORF">AK829_09260</name>
</gene>